<accession>A0ABP7MR68</accession>
<dbReference type="NCBIfam" id="TIGR01509">
    <property type="entry name" value="HAD-SF-IA-v3"/>
    <property type="match status" value="1"/>
</dbReference>
<dbReference type="PRINTS" id="PR00413">
    <property type="entry name" value="HADHALOGNASE"/>
</dbReference>
<dbReference type="SUPFAM" id="SSF56784">
    <property type="entry name" value="HAD-like"/>
    <property type="match status" value="1"/>
</dbReference>
<dbReference type="EMBL" id="BAABCP010000001">
    <property type="protein sequence ID" value="GAA3927979.1"/>
    <property type="molecule type" value="Genomic_DNA"/>
</dbReference>
<keyword evidence="2" id="KW-1185">Reference proteome</keyword>
<dbReference type="CDD" id="cd02603">
    <property type="entry name" value="HAD_sEH-N_like"/>
    <property type="match status" value="1"/>
</dbReference>
<dbReference type="InterPro" id="IPR006439">
    <property type="entry name" value="HAD-SF_hydro_IA"/>
</dbReference>
<dbReference type="Gene3D" id="3.40.50.1000">
    <property type="entry name" value="HAD superfamily/HAD-like"/>
    <property type="match status" value="1"/>
</dbReference>
<gene>
    <name evidence="1" type="ORF">GCM10022383_03680</name>
</gene>
<dbReference type="InterPro" id="IPR036412">
    <property type="entry name" value="HAD-like_sf"/>
</dbReference>
<evidence type="ECO:0000313" key="1">
    <source>
        <dbReference type="EMBL" id="GAA3927979.1"/>
    </source>
</evidence>
<protein>
    <submittedName>
        <fullName evidence="1">Haloacid dehalogenase</fullName>
    </submittedName>
</protein>
<proteinExistence type="predicted"/>
<reference evidence="2" key="1">
    <citation type="journal article" date="2019" name="Int. J. Syst. Evol. Microbiol.">
        <title>The Global Catalogue of Microorganisms (GCM) 10K type strain sequencing project: providing services to taxonomists for standard genome sequencing and annotation.</title>
        <authorList>
            <consortium name="The Broad Institute Genomics Platform"/>
            <consortium name="The Broad Institute Genome Sequencing Center for Infectious Disease"/>
            <person name="Wu L."/>
            <person name="Ma J."/>
        </authorList>
    </citation>
    <scope>NUCLEOTIDE SEQUENCE [LARGE SCALE GENOMIC DNA]</scope>
    <source>
        <strain evidence="2">JCM 17024</strain>
    </source>
</reference>
<comment type="caution">
    <text evidence="1">The sequence shown here is derived from an EMBL/GenBank/DDBJ whole genome shotgun (WGS) entry which is preliminary data.</text>
</comment>
<dbReference type="SFLD" id="SFLDS00003">
    <property type="entry name" value="Haloacid_Dehalogenase"/>
    <property type="match status" value="1"/>
</dbReference>
<dbReference type="PANTHER" id="PTHR43611:SF3">
    <property type="entry name" value="FLAVIN MONONUCLEOTIDE HYDROLASE 1, CHLOROPLATIC"/>
    <property type="match status" value="1"/>
</dbReference>
<sequence>MISTVLFDLDGVIRHFDHEVGARIERRLGIAPGEIPRIAFSGTRLQRLTTGRLSRVDWIAGIGEELGDRAAAEEWGGQPSLLDEEVLSLVEELVACGIRAAILTNGSDATAEETAALGLDSRFDPIFNTADIGVAKPDARAFTHVLDALGAEPGSVLFTDDTPANVTAAQALGIRAHRFRDARSLRMALREHGVALGA</sequence>
<dbReference type="Proteomes" id="UP001501591">
    <property type="component" value="Unassembled WGS sequence"/>
</dbReference>
<dbReference type="RefSeq" id="WP_344817785.1">
    <property type="nucleotide sequence ID" value="NZ_BAABCP010000001.1"/>
</dbReference>
<dbReference type="InterPro" id="IPR023214">
    <property type="entry name" value="HAD_sf"/>
</dbReference>
<organism evidence="1 2">
    <name type="scientific">Microbacterium soli</name>
    <dbReference type="NCBI Taxonomy" id="446075"/>
    <lineage>
        <taxon>Bacteria</taxon>
        <taxon>Bacillati</taxon>
        <taxon>Actinomycetota</taxon>
        <taxon>Actinomycetes</taxon>
        <taxon>Micrococcales</taxon>
        <taxon>Microbacteriaceae</taxon>
        <taxon>Microbacterium</taxon>
    </lineage>
</organism>
<dbReference type="SFLD" id="SFLDG01129">
    <property type="entry name" value="C1.5:_HAD__Beta-PGM__Phosphata"/>
    <property type="match status" value="1"/>
</dbReference>
<evidence type="ECO:0000313" key="2">
    <source>
        <dbReference type="Proteomes" id="UP001501591"/>
    </source>
</evidence>
<name>A0ABP7MR68_9MICO</name>
<dbReference type="Pfam" id="PF00702">
    <property type="entry name" value="Hydrolase"/>
    <property type="match status" value="1"/>
</dbReference>
<dbReference type="PANTHER" id="PTHR43611">
    <property type="entry name" value="ALPHA-D-GLUCOSE 1-PHOSPHATE PHOSPHATASE"/>
    <property type="match status" value="1"/>
</dbReference>